<evidence type="ECO:0000256" key="1">
    <source>
        <dbReference type="ARBA" id="ARBA00022617"/>
    </source>
</evidence>
<keyword evidence="3 4" id="KW-0408">Iron</keyword>
<gene>
    <name evidence="6" type="ORF">ENT66_07865</name>
</gene>
<dbReference type="GO" id="GO:0009055">
    <property type="term" value="F:electron transfer activity"/>
    <property type="evidence" value="ECO:0007669"/>
    <property type="project" value="InterPro"/>
</dbReference>
<dbReference type="Gene3D" id="1.10.760.10">
    <property type="entry name" value="Cytochrome c-like domain"/>
    <property type="match status" value="1"/>
</dbReference>
<organism evidence="6">
    <name type="scientific">Thermodesulfobacterium geofontis</name>
    <dbReference type="NCBI Taxonomy" id="1295609"/>
    <lineage>
        <taxon>Bacteria</taxon>
        <taxon>Pseudomonadati</taxon>
        <taxon>Thermodesulfobacteriota</taxon>
        <taxon>Thermodesulfobacteria</taxon>
        <taxon>Thermodesulfobacteriales</taxon>
        <taxon>Thermodesulfobacteriaceae</taxon>
        <taxon>Thermodesulfobacterium</taxon>
    </lineage>
</organism>
<dbReference type="GO" id="GO:0046872">
    <property type="term" value="F:metal ion binding"/>
    <property type="evidence" value="ECO:0007669"/>
    <property type="project" value="UniProtKB-KW"/>
</dbReference>
<sequence length="110" mass="12902">MKKFLIFLGLMFILIFYNFTVLAEEGEKIFKRFNCGSCHYQKEEGFAPSLKNISKAYKNKKGELIKYLKGEAKAIIDPDREDFMKPYIKQTKSLENKDLEKLADFLLLSF</sequence>
<reference evidence="6" key="1">
    <citation type="journal article" date="2020" name="mSystems">
        <title>Genome- and Community-Level Interaction Insights into Carbon Utilization and Element Cycling Functions of Hydrothermarchaeota in Hydrothermal Sediment.</title>
        <authorList>
            <person name="Zhou Z."/>
            <person name="Liu Y."/>
            <person name="Xu W."/>
            <person name="Pan J."/>
            <person name="Luo Z.H."/>
            <person name="Li M."/>
        </authorList>
    </citation>
    <scope>NUCLEOTIDE SEQUENCE [LARGE SCALE GENOMIC DNA]</scope>
    <source>
        <strain evidence="6">SpSt-6</strain>
    </source>
</reference>
<evidence type="ECO:0000256" key="2">
    <source>
        <dbReference type="ARBA" id="ARBA00022723"/>
    </source>
</evidence>
<name>A0A7C4NWZ0_9BACT</name>
<dbReference type="InterPro" id="IPR036909">
    <property type="entry name" value="Cyt_c-like_dom_sf"/>
</dbReference>
<dbReference type="PROSITE" id="PS51007">
    <property type="entry name" value="CYTC"/>
    <property type="match status" value="1"/>
</dbReference>
<dbReference type="GO" id="GO:0020037">
    <property type="term" value="F:heme binding"/>
    <property type="evidence" value="ECO:0007669"/>
    <property type="project" value="InterPro"/>
</dbReference>
<dbReference type="AlphaFoldDB" id="A0A7C4NWZ0"/>
<protein>
    <submittedName>
        <fullName evidence="6">C-type cytochrome</fullName>
    </submittedName>
</protein>
<keyword evidence="1 4" id="KW-0349">Heme</keyword>
<accession>A0A7C4NWZ0</accession>
<proteinExistence type="predicted"/>
<dbReference type="Pfam" id="PF00034">
    <property type="entry name" value="Cytochrom_C"/>
    <property type="match status" value="1"/>
</dbReference>
<evidence type="ECO:0000256" key="4">
    <source>
        <dbReference type="PROSITE-ProRule" id="PRU00433"/>
    </source>
</evidence>
<feature type="domain" description="Cytochrome c" evidence="5">
    <location>
        <begin position="21"/>
        <end position="110"/>
    </location>
</feature>
<comment type="caution">
    <text evidence="6">The sequence shown here is derived from an EMBL/GenBank/DDBJ whole genome shotgun (WGS) entry which is preliminary data.</text>
</comment>
<dbReference type="SUPFAM" id="SSF46626">
    <property type="entry name" value="Cytochrome c"/>
    <property type="match status" value="1"/>
</dbReference>
<dbReference type="InterPro" id="IPR009056">
    <property type="entry name" value="Cyt_c-like_dom"/>
</dbReference>
<evidence type="ECO:0000259" key="5">
    <source>
        <dbReference type="PROSITE" id="PS51007"/>
    </source>
</evidence>
<evidence type="ECO:0000313" key="6">
    <source>
        <dbReference type="EMBL" id="HGQ86185.1"/>
    </source>
</evidence>
<keyword evidence="2 4" id="KW-0479">Metal-binding</keyword>
<evidence type="ECO:0000256" key="3">
    <source>
        <dbReference type="ARBA" id="ARBA00023004"/>
    </source>
</evidence>
<dbReference type="EMBL" id="DSZN01000113">
    <property type="protein sequence ID" value="HGQ86185.1"/>
    <property type="molecule type" value="Genomic_DNA"/>
</dbReference>